<name>A0A9P1D290_9DINO</name>
<evidence type="ECO:0000313" key="4">
    <source>
        <dbReference type="EMBL" id="CAL4789351.1"/>
    </source>
</evidence>
<dbReference type="AlphaFoldDB" id="A0A9P1D290"/>
<evidence type="ECO:0000313" key="5">
    <source>
        <dbReference type="Proteomes" id="UP001152797"/>
    </source>
</evidence>
<keyword evidence="5" id="KW-1185">Reference proteome</keyword>
<feature type="region of interest" description="Disordered" evidence="2">
    <location>
        <begin position="714"/>
        <end position="771"/>
    </location>
</feature>
<dbReference type="GO" id="GO:0004386">
    <property type="term" value="F:helicase activity"/>
    <property type="evidence" value="ECO:0007669"/>
    <property type="project" value="UniProtKB-KW"/>
</dbReference>
<evidence type="ECO:0000256" key="2">
    <source>
        <dbReference type="SAM" id="MobiDB-lite"/>
    </source>
</evidence>
<accession>A0A9P1D290</accession>
<evidence type="ECO:0000313" key="3">
    <source>
        <dbReference type="EMBL" id="CAI4002039.1"/>
    </source>
</evidence>
<sequence>MREFRSGSSRILISTDLLARGIDVQQGEDPEQVTWEPNPDSSGDEVEVIEYPEPRRSLSELGTVSLVPQSALYQPVRAVGLDKSETAAASASTAVDPYRFSGPQWHKAFPYPGLPAVTVEQDIAKLTGSAVVLDWHQVLDTDRQSSRNVQWVGPDGQIPWRHRATLLELSHLCRESARPVHLVICSHIETSSKNLENVIHATEQSGLPVQLVLITTKRTGPQGKLAALRSAISGDFCLFDDNTEIIEEFVEASRPIAQVLKPRARRSTLLPDNCIGWSISSDPLYSTAKRFVKYFSRFSFTEAQSSVHNTFEYHDQRSQQVHVGVDPMVFSNMVAEARRVIQESEEKAQGLEQLAQEVYQQACIRIQELVGLAESSYQSDSSKASEIEKLQQDVQSTRDQLQVQINRNQTLDFQITQFESQMSNVQNLFGHKDAEINRLMSEVSRLRSSEARLEERLAALSATPSVAAPNVEAQMRSSLVHSVPGNLVGTVDGRVVYGPNDPVANGLQSSMEQRLDSMMAAIQSLSDRMINYEQTGADSNPVCPNNSRSPQPSGLINPIDPPDPPPDDGDWPEDEGGDSGDLVVEEKTERDLVDNHALQSTKLEPLPNNAADFRVWKNTLILMLGRLDISGMDYLTNWIAIAFRVDSAEECSNSSGLVPRLDRWLAAELIKGLKGVPELQFKIQGCIESCTRQSQAPRGRVVIHMISRHFDLDRVRGRDDKPKAKTPAVPAKASPAKASVAAAISAPKLKDAPKGPPKVQRASQKENPGSR</sequence>
<dbReference type="GO" id="GO:0003743">
    <property type="term" value="F:translation initiation factor activity"/>
    <property type="evidence" value="ECO:0007669"/>
    <property type="project" value="UniProtKB-KW"/>
</dbReference>
<dbReference type="EMBL" id="CAMXCT020003028">
    <property type="protein sequence ID" value="CAL1155414.1"/>
    <property type="molecule type" value="Genomic_DNA"/>
</dbReference>
<dbReference type="EMBL" id="CAMXCT010003028">
    <property type="protein sequence ID" value="CAI4002039.1"/>
    <property type="molecule type" value="Genomic_DNA"/>
</dbReference>
<reference evidence="4 5" key="2">
    <citation type="submission" date="2024-05" db="EMBL/GenBank/DDBJ databases">
        <authorList>
            <person name="Chen Y."/>
            <person name="Shah S."/>
            <person name="Dougan E. K."/>
            <person name="Thang M."/>
            <person name="Chan C."/>
        </authorList>
    </citation>
    <scope>NUCLEOTIDE SEQUENCE [LARGE SCALE GENOMIC DNA]</scope>
</reference>
<dbReference type="Gene3D" id="3.40.50.300">
    <property type="entry name" value="P-loop containing nucleotide triphosphate hydrolases"/>
    <property type="match status" value="1"/>
</dbReference>
<protein>
    <submittedName>
        <fullName evidence="4">ATP-dependent RNA helicase eIF4A (Eukaryoti c initiation factor 4A) (eIF-4A) (Translation initiation factor 1)</fullName>
    </submittedName>
</protein>
<keyword evidence="4" id="KW-0378">Hydrolase</keyword>
<feature type="compositionally biased region" description="Low complexity" evidence="2">
    <location>
        <begin position="725"/>
        <end position="747"/>
    </location>
</feature>
<feature type="coiled-coil region" evidence="1">
    <location>
        <begin position="436"/>
        <end position="463"/>
    </location>
</feature>
<feature type="compositionally biased region" description="Basic and acidic residues" evidence="2">
    <location>
        <begin position="714"/>
        <end position="723"/>
    </location>
</feature>
<keyword evidence="1" id="KW-0175">Coiled coil</keyword>
<gene>
    <name evidence="3" type="ORF">C1SCF055_LOCUS28025</name>
</gene>
<comment type="caution">
    <text evidence="3">The sequence shown here is derived from an EMBL/GenBank/DDBJ whole genome shotgun (WGS) entry which is preliminary data.</text>
</comment>
<dbReference type="Proteomes" id="UP001152797">
    <property type="component" value="Unassembled WGS sequence"/>
</dbReference>
<evidence type="ECO:0000256" key="1">
    <source>
        <dbReference type="SAM" id="Coils"/>
    </source>
</evidence>
<feature type="compositionally biased region" description="Acidic residues" evidence="2">
    <location>
        <begin position="565"/>
        <end position="578"/>
    </location>
</feature>
<keyword evidence="4" id="KW-0648">Protein biosynthesis</keyword>
<dbReference type="InterPro" id="IPR027417">
    <property type="entry name" value="P-loop_NTPase"/>
</dbReference>
<feature type="compositionally biased region" description="Polar residues" evidence="2">
    <location>
        <begin position="534"/>
        <end position="554"/>
    </location>
</feature>
<organism evidence="3">
    <name type="scientific">Cladocopium goreaui</name>
    <dbReference type="NCBI Taxonomy" id="2562237"/>
    <lineage>
        <taxon>Eukaryota</taxon>
        <taxon>Sar</taxon>
        <taxon>Alveolata</taxon>
        <taxon>Dinophyceae</taxon>
        <taxon>Suessiales</taxon>
        <taxon>Symbiodiniaceae</taxon>
        <taxon>Cladocopium</taxon>
    </lineage>
</organism>
<feature type="region of interest" description="Disordered" evidence="2">
    <location>
        <begin position="534"/>
        <end position="581"/>
    </location>
</feature>
<keyword evidence="4" id="KW-0067">ATP-binding</keyword>
<dbReference type="EMBL" id="CAMXCT030003028">
    <property type="protein sequence ID" value="CAL4789351.1"/>
    <property type="molecule type" value="Genomic_DNA"/>
</dbReference>
<reference evidence="3" key="1">
    <citation type="submission" date="2022-10" db="EMBL/GenBank/DDBJ databases">
        <authorList>
            <person name="Chen Y."/>
            <person name="Dougan E. K."/>
            <person name="Chan C."/>
            <person name="Rhodes N."/>
            <person name="Thang M."/>
        </authorList>
    </citation>
    <scope>NUCLEOTIDE SEQUENCE</scope>
</reference>
<proteinExistence type="predicted"/>
<keyword evidence="4" id="KW-0396">Initiation factor</keyword>
<feature type="compositionally biased region" description="Polar residues" evidence="2">
    <location>
        <begin position="761"/>
        <end position="771"/>
    </location>
</feature>
<keyword evidence="4" id="KW-0547">Nucleotide-binding</keyword>
<keyword evidence="4" id="KW-0347">Helicase</keyword>
<feature type="coiled-coil region" evidence="1">
    <location>
        <begin position="334"/>
        <end position="361"/>
    </location>
</feature>